<dbReference type="EMBL" id="CP082275">
    <property type="protein sequence ID" value="USH01136.1"/>
    <property type="molecule type" value="Genomic_DNA"/>
</dbReference>
<keyword evidence="2" id="KW-0626">Porin</keyword>
<keyword evidence="2" id="KW-0812">Transmembrane</keyword>
<protein>
    <submittedName>
        <fullName evidence="5">Porin family protein</fullName>
    </submittedName>
</protein>
<dbReference type="RefSeq" id="WP_251875208.1">
    <property type="nucleotide sequence ID" value="NZ_CP082275.1"/>
</dbReference>
<proteinExistence type="inferred from homology"/>
<dbReference type="InterPro" id="IPR000498">
    <property type="entry name" value="OmpA-like_TM_dom"/>
</dbReference>
<evidence type="ECO:0000259" key="4">
    <source>
        <dbReference type="Pfam" id="PF01389"/>
    </source>
</evidence>
<dbReference type="InterPro" id="IPR011250">
    <property type="entry name" value="OMP/PagP_B-barrel"/>
</dbReference>
<keyword evidence="3" id="KW-0732">Signal</keyword>
<name>A0ABY4WNK2_9GAMM</name>
<feature type="signal peptide" evidence="3">
    <location>
        <begin position="1"/>
        <end position="26"/>
    </location>
</feature>
<dbReference type="Gene3D" id="2.40.160.20">
    <property type="match status" value="1"/>
</dbReference>
<evidence type="ECO:0000256" key="2">
    <source>
        <dbReference type="ARBA" id="ARBA00023114"/>
    </source>
</evidence>
<evidence type="ECO:0000313" key="5">
    <source>
        <dbReference type="EMBL" id="USH01136.1"/>
    </source>
</evidence>
<reference evidence="5" key="1">
    <citation type="submission" date="2021-08" db="EMBL/GenBank/DDBJ databases">
        <authorList>
            <person name="Sakaguchi M."/>
            <person name="Kikuchi T."/>
            <person name="Urbanczyk H."/>
        </authorList>
    </citation>
    <scope>NUCLEOTIDE SEQUENCE</scope>
    <source>
        <strain evidence="5">020920N</strain>
    </source>
</reference>
<organism evidence="5 6">
    <name type="scientific">Grimontia kaedaensis</name>
    <dbReference type="NCBI Taxonomy" id="2872157"/>
    <lineage>
        <taxon>Bacteria</taxon>
        <taxon>Pseudomonadati</taxon>
        <taxon>Pseudomonadota</taxon>
        <taxon>Gammaproteobacteria</taxon>
        <taxon>Vibrionales</taxon>
        <taxon>Vibrionaceae</taxon>
        <taxon>Grimontia</taxon>
    </lineage>
</organism>
<keyword evidence="2" id="KW-0813">Transport</keyword>
<sequence>MNIKTKSSIKVFSALSLYLLSHGSLAEEMSKLTLQYPNYFFGINGGYQVADDGAYNSSDPKSGIFEMSGGIQFRPQWSVQLGYQFHGELDAKATGVKVNTNIAKAALRYGWDLENDFTVYGQMGVAYWDMEKKQVGRPDLNANGFSFLTEVGLQYKLEPNINLSVGYQFIDDIGDNKTDKYDSHALMVGMDYFYVD</sequence>
<dbReference type="Pfam" id="PF01389">
    <property type="entry name" value="OmpA_membrane"/>
    <property type="match status" value="1"/>
</dbReference>
<accession>A0ABY4WNK2</accession>
<keyword evidence="6" id="KW-1185">Reference proteome</keyword>
<evidence type="ECO:0000313" key="6">
    <source>
        <dbReference type="Proteomes" id="UP001056255"/>
    </source>
</evidence>
<evidence type="ECO:0000256" key="3">
    <source>
        <dbReference type="SAM" id="SignalP"/>
    </source>
</evidence>
<dbReference type="SUPFAM" id="SSF56925">
    <property type="entry name" value="OMPA-like"/>
    <property type="match status" value="1"/>
</dbReference>
<gene>
    <name evidence="5" type="ORF">K6Q96_09305</name>
</gene>
<keyword evidence="2" id="KW-0406">Ion transport</keyword>
<feature type="domain" description="Outer membrane protein OmpA-like transmembrane" evidence="4">
    <location>
        <begin position="61"/>
        <end position="190"/>
    </location>
</feature>
<feature type="chain" id="PRO_5045975241" evidence="3">
    <location>
        <begin position="27"/>
        <end position="196"/>
    </location>
</feature>
<dbReference type="Proteomes" id="UP001056255">
    <property type="component" value="Chromosome I"/>
</dbReference>
<comment type="similarity">
    <text evidence="1">Belongs to the outer membrane OOP (TC 1.B.6) superfamily. OmpA family.</text>
</comment>
<evidence type="ECO:0000256" key="1">
    <source>
        <dbReference type="ARBA" id="ARBA00005710"/>
    </source>
</evidence>